<dbReference type="Pfam" id="PF09346">
    <property type="entry name" value="SMI1_KNR4"/>
    <property type="match status" value="1"/>
</dbReference>
<evidence type="ECO:0000313" key="2">
    <source>
        <dbReference type="EMBL" id="MFC7014603.1"/>
    </source>
</evidence>
<sequence>MSSESFNWHDFLRRWQEEWVPRADEDDDGEQAVVSPARPGADEAAIAAAEERLGRRLPPSYREFLAVSDGWHVDETAGVYQLGGAADIEWFRDPYDMTPLYEQNLGDDPREEDVLLAGMWRRALRLETDSDMSHALLDPGDSDQDGEWALYVYKGWGGELPHRYSSFRAYMEAMYRGFHSDRVERPDFVNATTRLQDAHVEEARRLALRGRYEEALPLLEEALSFGRPRSAVLLNQLRHLLAPHSSRGYGSLVADPRYLPEILPVEAMAPASGQWRLGGDDHWLGMMAARGAARETAEAVLRAMRDGTHRYAPAGPWGRAVAEARESARWGATDVAWRVLRDALPLWESPGPSLIAPIGLLADPVLGPLVTPERGQEILATPRAGERGPAPQPVPDLDPPGLAWLTEPAANRRPHDGYRCVWVEGADPSRLPALIGEEGAVLSAPADPRKASWRAPRPHERQGVELWEDRAVVAVGRTAEAWAFAFDGHSHHHLNKLFLSPAPAASLSGRAVVVWRDPRRSSPGDHPAAFHLSVAERGEELYAFTVRGTEIQRSGAIPEALDPARLFRPQDCEVDGELRALEALRTELGLSLPRFALTHGRLPTFTTRSWTRAPRADEGFAYACFVRHRP</sequence>
<comment type="caution">
    <text evidence="2">The sequence shown here is derived from an EMBL/GenBank/DDBJ whole genome shotgun (WGS) entry which is preliminary data.</text>
</comment>
<dbReference type="SMART" id="SM00860">
    <property type="entry name" value="SMI1_KNR4"/>
    <property type="match status" value="1"/>
</dbReference>
<dbReference type="SUPFAM" id="SSF160631">
    <property type="entry name" value="SMI1/KNR4-like"/>
    <property type="match status" value="1"/>
</dbReference>
<gene>
    <name evidence="2" type="ORF">ACFQMH_23405</name>
</gene>
<dbReference type="Gene3D" id="3.40.1580.10">
    <property type="entry name" value="SMI1/KNR4-like"/>
    <property type="match status" value="1"/>
</dbReference>
<dbReference type="InterPro" id="IPR018958">
    <property type="entry name" value="Knr4/Smi1-like_dom"/>
</dbReference>
<accession>A0ABW2E3Q1</accession>
<feature type="domain" description="Knr4/Smi1-like" evidence="1">
    <location>
        <begin position="40"/>
        <end position="173"/>
    </location>
</feature>
<dbReference type="EMBL" id="JBHSYM010000049">
    <property type="protein sequence ID" value="MFC7014603.1"/>
    <property type="molecule type" value="Genomic_DNA"/>
</dbReference>
<keyword evidence="3" id="KW-1185">Reference proteome</keyword>
<protein>
    <submittedName>
        <fullName evidence="2">SMI1/KNR4 family protein</fullName>
    </submittedName>
</protein>
<evidence type="ECO:0000313" key="3">
    <source>
        <dbReference type="Proteomes" id="UP001596409"/>
    </source>
</evidence>
<name>A0ABW2E3Q1_9ACTN</name>
<organism evidence="2 3">
    <name type="scientific">Streptomyces viridiviolaceus</name>
    <dbReference type="NCBI Taxonomy" id="68282"/>
    <lineage>
        <taxon>Bacteria</taxon>
        <taxon>Bacillati</taxon>
        <taxon>Actinomycetota</taxon>
        <taxon>Actinomycetes</taxon>
        <taxon>Kitasatosporales</taxon>
        <taxon>Streptomycetaceae</taxon>
        <taxon>Streptomyces</taxon>
    </lineage>
</organism>
<dbReference type="InterPro" id="IPR037883">
    <property type="entry name" value="Knr4/Smi1-like_sf"/>
</dbReference>
<dbReference type="Proteomes" id="UP001596409">
    <property type="component" value="Unassembled WGS sequence"/>
</dbReference>
<reference evidence="3" key="1">
    <citation type="journal article" date="2019" name="Int. J. Syst. Evol. Microbiol.">
        <title>The Global Catalogue of Microorganisms (GCM) 10K type strain sequencing project: providing services to taxonomists for standard genome sequencing and annotation.</title>
        <authorList>
            <consortium name="The Broad Institute Genomics Platform"/>
            <consortium name="The Broad Institute Genome Sequencing Center for Infectious Disease"/>
            <person name="Wu L."/>
            <person name="Ma J."/>
        </authorList>
    </citation>
    <scope>NUCLEOTIDE SEQUENCE [LARGE SCALE GENOMIC DNA]</scope>
    <source>
        <strain evidence="3">JCM 4855</strain>
    </source>
</reference>
<evidence type="ECO:0000259" key="1">
    <source>
        <dbReference type="SMART" id="SM00860"/>
    </source>
</evidence>
<proteinExistence type="predicted"/>
<dbReference type="RefSeq" id="WP_189875807.1">
    <property type="nucleotide sequence ID" value="NZ_BMWA01000018.1"/>
</dbReference>